<reference evidence="2" key="1">
    <citation type="submission" date="2023-03" db="EMBL/GenBank/DDBJ databases">
        <title>Massive genome expansion in bonnet fungi (Mycena s.s.) driven by repeated elements and novel gene families across ecological guilds.</title>
        <authorList>
            <consortium name="Lawrence Berkeley National Laboratory"/>
            <person name="Harder C.B."/>
            <person name="Miyauchi S."/>
            <person name="Viragh M."/>
            <person name="Kuo A."/>
            <person name="Thoen E."/>
            <person name="Andreopoulos B."/>
            <person name="Lu D."/>
            <person name="Skrede I."/>
            <person name="Drula E."/>
            <person name="Henrissat B."/>
            <person name="Morin E."/>
            <person name="Kohler A."/>
            <person name="Barry K."/>
            <person name="LaButti K."/>
            <person name="Morin E."/>
            <person name="Salamov A."/>
            <person name="Lipzen A."/>
            <person name="Mereny Z."/>
            <person name="Hegedus B."/>
            <person name="Baldrian P."/>
            <person name="Stursova M."/>
            <person name="Weitz H."/>
            <person name="Taylor A."/>
            <person name="Grigoriev I.V."/>
            <person name="Nagy L.G."/>
            <person name="Martin F."/>
            <person name="Kauserud H."/>
        </authorList>
    </citation>
    <scope>NUCLEOTIDE SEQUENCE</scope>
    <source>
        <strain evidence="2">CBHHK173m</strain>
    </source>
</reference>
<feature type="compositionally biased region" description="Basic and acidic residues" evidence="1">
    <location>
        <begin position="260"/>
        <end position="271"/>
    </location>
</feature>
<accession>A0AAD6TM24</accession>
<gene>
    <name evidence="2" type="ORF">B0H15DRAFT_89188</name>
</gene>
<feature type="compositionally biased region" description="Basic and acidic residues" evidence="1">
    <location>
        <begin position="228"/>
        <end position="253"/>
    </location>
</feature>
<feature type="compositionally biased region" description="Basic and acidic residues" evidence="1">
    <location>
        <begin position="157"/>
        <end position="167"/>
    </location>
</feature>
<sequence>MLAQTLAAQPSTPATEWAAQTNDVLSVADGRAVHTPDPAVPGAFPPSPLLSPVGDAMQRTPTSVAQPAPPASYFAPPRSAPSPAPSDAASTTAIAPSSPAPSRPLSPASLFAGELAPHTADSVPQGVPVPPGLAAADSDRTLSTAPAAADGGLADVGGHHPELEGTRTGRAGADGDVGHDYELHGVKARAVAVAVTGGAPDYDEDYDYEVHGVQAIACGGGGEGTEGSEGKGEKRLGEKGQSEKGAGTEEKPRRPSLIAKLREKMHGHVHV</sequence>
<keyword evidence="3" id="KW-1185">Reference proteome</keyword>
<feature type="region of interest" description="Disordered" evidence="1">
    <location>
        <begin position="119"/>
        <end position="138"/>
    </location>
</feature>
<name>A0AAD6TM24_9AGAR</name>
<dbReference type="EMBL" id="JARJCN010000128">
    <property type="protein sequence ID" value="KAJ7070437.1"/>
    <property type="molecule type" value="Genomic_DNA"/>
</dbReference>
<dbReference type="AlphaFoldDB" id="A0AAD6TM24"/>
<comment type="caution">
    <text evidence="2">The sequence shown here is derived from an EMBL/GenBank/DDBJ whole genome shotgun (WGS) entry which is preliminary data.</text>
</comment>
<feature type="region of interest" description="Disordered" evidence="1">
    <location>
        <begin position="29"/>
        <end position="109"/>
    </location>
</feature>
<proteinExistence type="predicted"/>
<feature type="region of interest" description="Disordered" evidence="1">
    <location>
        <begin position="219"/>
        <end position="271"/>
    </location>
</feature>
<feature type="compositionally biased region" description="Low complexity" evidence="1">
    <location>
        <begin position="85"/>
        <end position="97"/>
    </location>
</feature>
<protein>
    <submittedName>
        <fullName evidence="2">Uncharacterized protein</fullName>
    </submittedName>
</protein>
<evidence type="ECO:0000256" key="1">
    <source>
        <dbReference type="SAM" id="MobiDB-lite"/>
    </source>
</evidence>
<feature type="region of interest" description="Disordered" evidence="1">
    <location>
        <begin position="145"/>
        <end position="175"/>
    </location>
</feature>
<organism evidence="2 3">
    <name type="scientific">Mycena belliarum</name>
    <dbReference type="NCBI Taxonomy" id="1033014"/>
    <lineage>
        <taxon>Eukaryota</taxon>
        <taxon>Fungi</taxon>
        <taxon>Dikarya</taxon>
        <taxon>Basidiomycota</taxon>
        <taxon>Agaricomycotina</taxon>
        <taxon>Agaricomycetes</taxon>
        <taxon>Agaricomycetidae</taxon>
        <taxon>Agaricales</taxon>
        <taxon>Marasmiineae</taxon>
        <taxon>Mycenaceae</taxon>
        <taxon>Mycena</taxon>
    </lineage>
</organism>
<dbReference type="Proteomes" id="UP001222325">
    <property type="component" value="Unassembled WGS sequence"/>
</dbReference>
<evidence type="ECO:0000313" key="2">
    <source>
        <dbReference type="EMBL" id="KAJ7070437.1"/>
    </source>
</evidence>
<evidence type="ECO:0000313" key="3">
    <source>
        <dbReference type="Proteomes" id="UP001222325"/>
    </source>
</evidence>